<organism evidence="1 3">
    <name type="scientific">Adineta steineri</name>
    <dbReference type="NCBI Taxonomy" id="433720"/>
    <lineage>
        <taxon>Eukaryota</taxon>
        <taxon>Metazoa</taxon>
        <taxon>Spiralia</taxon>
        <taxon>Gnathifera</taxon>
        <taxon>Rotifera</taxon>
        <taxon>Eurotatoria</taxon>
        <taxon>Bdelloidea</taxon>
        <taxon>Adinetida</taxon>
        <taxon>Adinetidae</taxon>
        <taxon>Adineta</taxon>
    </lineage>
</organism>
<dbReference type="Proteomes" id="UP000663860">
    <property type="component" value="Unassembled WGS sequence"/>
</dbReference>
<protein>
    <submittedName>
        <fullName evidence="1">Uncharacterized protein</fullName>
    </submittedName>
</protein>
<dbReference type="AlphaFoldDB" id="A0A815C245"/>
<evidence type="ECO:0000313" key="2">
    <source>
        <dbReference type="EMBL" id="CAF3572238.1"/>
    </source>
</evidence>
<comment type="caution">
    <text evidence="1">The sequence shown here is derived from an EMBL/GenBank/DDBJ whole genome shotgun (WGS) entry which is preliminary data.</text>
</comment>
<gene>
    <name evidence="1" type="ORF">IZO911_LOCUS32976</name>
    <name evidence="2" type="ORF">KXQ929_LOCUS3694</name>
</gene>
<name>A0A815C245_9BILA</name>
<reference evidence="1" key="1">
    <citation type="submission" date="2021-02" db="EMBL/GenBank/DDBJ databases">
        <authorList>
            <person name="Nowell W R."/>
        </authorList>
    </citation>
    <scope>NUCLEOTIDE SEQUENCE</scope>
</reference>
<evidence type="ECO:0000313" key="1">
    <source>
        <dbReference type="EMBL" id="CAF1281189.1"/>
    </source>
</evidence>
<evidence type="ECO:0000313" key="3">
    <source>
        <dbReference type="Proteomes" id="UP000663860"/>
    </source>
</evidence>
<proteinExistence type="predicted"/>
<accession>A0A815C245</accession>
<sequence>MIYVSNNTVRDKINYIEELPHTHQKILESKQIWENLKQDNATYSNSLNLINNITEASYFDGLKDQLEKLMHY</sequence>
<dbReference type="Proteomes" id="UP000663868">
    <property type="component" value="Unassembled WGS sequence"/>
</dbReference>
<dbReference type="EMBL" id="CAJNOE010000589">
    <property type="protein sequence ID" value="CAF1281189.1"/>
    <property type="molecule type" value="Genomic_DNA"/>
</dbReference>
<dbReference type="EMBL" id="CAJOBB010000121">
    <property type="protein sequence ID" value="CAF3572238.1"/>
    <property type="molecule type" value="Genomic_DNA"/>
</dbReference>